<comment type="caution">
    <text evidence="3">The sequence shown here is derived from an EMBL/GenBank/DDBJ whole genome shotgun (WGS) entry which is preliminary data.</text>
</comment>
<dbReference type="Proteomes" id="UP001172673">
    <property type="component" value="Unassembled WGS sequence"/>
</dbReference>
<evidence type="ECO:0000256" key="1">
    <source>
        <dbReference type="ARBA" id="ARBA00005986"/>
    </source>
</evidence>
<dbReference type="Pfam" id="PF07110">
    <property type="entry name" value="EthD"/>
    <property type="match status" value="1"/>
</dbReference>
<keyword evidence="4" id="KW-1185">Reference proteome</keyword>
<evidence type="ECO:0000313" key="3">
    <source>
        <dbReference type="EMBL" id="KAJ9608854.1"/>
    </source>
</evidence>
<dbReference type="Gene3D" id="3.30.70.100">
    <property type="match status" value="1"/>
</dbReference>
<accession>A0AA38X8R0</accession>
<gene>
    <name evidence="3" type="ORF">H2200_006625</name>
</gene>
<organism evidence="3 4">
    <name type="scientific">Cladophialophora chaetospira</name>
    <dbReference type="NCBI Taxonomy" id="386627"/>
    <lineage>
        <taxon>Eukaryota</taxon>
        <taxon>Fungi</taxon>
        <taxon>Dikarya</taxon>
        <taxon>Ascomycota</taxon>
        <taxon>Pezizomycotina</taxon>
        <taxon>Eurotiomycetes</taxon>
        <taxon>Chaetothyriomycetidae</taxon>
        <taxon>Chaetothyriales</taxon>
        <taxon>Herpotrichiellaceae</taxon>
        <taxon>Cladophialophora</taxon>
    </lineage>
</organism>
<sequence length="178" mass="20431">MATGPTKTKVLRVSMYLKKKPGLSQEEFNRYWSHVHGPLVRPLVEKYGILKYTQVGEPLRWTFAPLLVSNVESMSVAKFSMFPLQYHTSQTVQQSTMDAWPELKALEVTPYDGVAEFIVKDVEGIKRSRDDPFFIEKIRPDEENFFDVQGMAWTIGWEEVYVVDGKIVPDSEAQQNAP</sequence>
<dbReference type="SUPFAM" id="SSF54909">
    <property type="entry name" value="Dimeric alpha+beta barrel"/>
    <property type="match status" value="1"/>
</dbReference>
<evidence type="ECO:0000259" key="2">
    <source>
        <dbReference type="Pfam" id="PF07110"/>
    </source>
</evidence>
<dbReference type="GO" id="GO:0016491">
    <property type="term" value="F:oxidoreductase activity"/>
    <property type="evidence" value="ECO:0007669"/>
    <property type="project" value="InterPro"/>
</dbReference>
<comment type="similarity">
    <text evidence="1">Belongs to the tpcK family.</text>
</comment>
<protein>
    <recommendedName>
        <fullName evidence="2">EthD domain-containing protein</fullName>
    </recommendedName>
</protein>
<dbReference type="InterPro" id="IPR009799">
    <property type="entry name" value="EthD_dom"/>
</dbReference>
<dbReference type="EMBL" id="JAPDRK010000009">
    <property type="protein sequence ID" value="KAJ9608854.1"/>
    <property type="molecule type" value="Genomic_DNA"/>
</dbReference>
<feature type="domain" description="EthD" evidence="2">
    <location>
        <begin position="20"/>
        <end position="147"/>
    </location>
</feature>
<dbReference type="InterPro" id="IPR011008">
    <property type="entry name" value="Dimeric_a/b-barrel"/>
</dbReference>
<proteinExistence type="inferred from homology"/>
<reference evidence="3" key="1">
    <citation type="submission" date="2022-10" db="EMBL/GenBank/DDBJ databases">
        <title>Culturing micro-colonial fungi from biological soil crusts in the Mojave desert and describing Neophaeococcomyces mojavensis, and introducing the new genera and species Taxawa tesnikishii.</title>
        <authorList>
            <person name="Kurbessoian T."/>
            <person name="Stajich J.E."/>
        </authorList>
    </citation>
    <scope>NUCLEOTIDE SEQUENCE</scope>
    <source>
        <strain evidence="3">TK_41</strain>
    </source>
</reference>
<dbReference type="AlphaFoldDB" id="A0AA38X8R0"/>
<evidence type="ECO:0000313" key="4">
    <source>
        <dbReference type="Proteomes" id="UP001172673"/>
    </source>
</evidence>
<name>A0AA38X8R0_9EURO</name>